<evidence type="ECO:0000259" key="1">
    <source>
        <dbReference type="Pfam" id="PF01526"/>
    </source>
</evidence>
<proteinExistence type="predicted"/>
<sequence length="99" mass="11313">MVVRGTPRDSLYTLYTLLNLDGGVKPEMVATDNASYADMALGLYKMLGFRFAPRFRDLADERFWRADLPDGEAPADFRQWSDGARCPYRHLRGQHNDQG</sequence>
<accession>A0AAJ2PP29</accession>
<feature type="domain" description="Tn3 transposase DDE" evidence="1">
    <location>
        <begin position="2"/>
        <end position="69"/>
    </location>
</feature>
<gene>
    <name evidence="2" type="ORF">PV367_15020</name>
</gene>
<protein>
    <submittedName>
        <fullName evidence="2">Tn3 family transposase</fullName>
    </submittedName>
</protein>
<dbReference type="Proteomes" id="UP001273589">
    <property type="component" value="Unassembled WGS sequence"/>
</dbReference>
<dbReference type="AlphaFoldDB" id="A0AAJ2PP29"/>
<organism evidence="2 3">
    <name type="scientific">Streptomyces europaeiscabiei</name>
    <dbReference type="NCBI Taxonomy" id="146819"/>
    <lineage>
        <taxon>Bacteria</taxon>
        <taxon>Bacillati</taxon>
        <taxon>Actinomycetota</taxon>
        <taxon>Actinomycetes</taxon>
        <taxon>Kitasatosporales</taxon>
        <taxon>Streptomycetaceae</taxon>
        <taxon>Streptomyces</taxon>
    </lineage>
</organism>
<dbReference type="GO" id="GO:0004803">
    <property type="term" value="F:transposase activity"/>
    <property type="evidence" value="ECO:0007669"/>
    <property type="project" value="InterPro"/>
</dbReference>
<dbReference type="Pfam" id="PF01526">
    <property type="entry name" value="DDE_Tnp_Tn3"/>
    <property type="match status" value="1"/>
</dbReference>
<reference evidence="2" key="1">
    <citation type="journal article" date="2023" name="Microb. Genom.">
        <title>Mesoterricola silvestris gen. nov., sp. nov., Mesoterricola sediminis sp. nov., Geothrix oryzae sp. nov., Geothrix edaphica sp. nov., Geothrix rubra sp. nov., and Geothrix limicola sp. nov., six novel members of Acidobacteriota isolated from soils.</title>
        <authorList>
            <person name="Weisberg A.J."/>
            <person name="Pearce E."/>
            <person name="Kramer C.G."/>
            <person name="Chang J.H."/>
            <person name="Clarke C.R."/>
        </authorList>
    </citation>
    <scope>NUCLEOTIDE SEQUENCE</scope>
    <source>
        <strain evidence="2">ND06-05F</strain>
    </source>
</reference>
<comment type="caution">
    <text evidence="2">The sequence shown here is derived from an EMBL/GenBank/DDBJ whole genome shotgun (WGS) entry which is preliminary data.</text>
</comment>
<dbReference type="InterPro" id="IPR002513">
    <property type="entry name" value="Tn3_Tnp_DDE_dom"/>
</dbReference>
<name>A0AAJ2PP29_9ACTN</name>
<dbReference type="EMBL" id="JARAWN010000074">
    <property type="protein sequence ID" value="MDX3131067.1"/>
    <property type="molecule type" value="Genomic_DNA"/>
</dbReference>
<dbReference type="GO" id="GO:0006313">
    <property type="term" value="P:DNA transposition"/>
    <property type="evidence" value="ECO:0007669"/>
    <property type="project" value="InterPro"/>
</dbReference>
<evidence type="ECO:0000313" key="3">
    <source>
        <dbReference type="Proteomes" id="UP001273589"/>
    </source>
</evidence>
<evidence type="ECO:0000313" key="2">
    <source>
        <dbReference type="EMBL" id="MDX3131067.1"/>
    </source>
</evidence>